<reference evidence="2" key="1">
    <citation type="submission" date="2023-10" db="EMBL/GenBank/DDBJ databases">
        <authorList>
            <person name="Chen Y."/>
            <person name="Shah S."/>
            <person name="Dougan E. K."/>
            <person name="Thang M."/>
            <person name="Chan C."/>
        </authorList>
    </citation>
    <scope>NUCLEOTIDE SEQUENCE [LARGE SCALE GENOMIC DNA]</scope>
</reference>
<sequence length="541" mass="58708">MLTKATGLFLKFLRAADATAFEKKKPAELAMVLAEKACSPVHSGAPPNMFLISGHLLKAFDLSAASSEIQAWIKEKRDADANAARLSNLHLTVEALGLSTSTTVSALWGSLDALSTTHRLRFRYVLLMLEAAANIMMPKEVIDYMKERLAFLKTWADEFICFEGMMVDETEVVAEFWGPTFDAIPALQRLAERAASDAHWRMQEANIKKQMMLKTKPVLIKEDAVRLPPSEKPRGAEWESLTKPQIVAVASAAALRNSKQARAERVATWAAAKACLYNDGLEKFYELAKAADAAAAAAEASADRTTATPAEVDDPRQQERRDREKEATATTDEAVEAAIAAKVAEALASLQTEKIGNKECANVFCSMLASDKARATCEAQRIGIMMTNCVQSGWTMNLAKTANSDVKDSGLQHILAQPSALSSGKGAVPCFLDLANPNLHADSLGIRLELVGDIVLAPADRDWGSQLRVECGAMTVAGHPFTMWMLPTLHLRDPRGSLHCLAWTIPLAKAKPSKIDTDGNAVAAEPANPSMTFDNEMEDVQ</sequence>
<dbReference type="Proteomes" id="UP001189429">
    <property type="component" value="Unassembled WGS sequence"/>
</dbReference>
<protein>
    <submittedName>
        <fullName evidence="2">Uncharacterized protein</fullName>
    </submittedName>
</protein>
<comment type="caution">
    <text evidence="2">The sequence shown here is derived from an EMBL/GenBank/DDBJ whole genome shotgun (WGS) entry which is preliminary data.</text>
</comment>
<organism evidence="2 3">
    <name type="scientific">Prorocentrum cordatum</name>
    <dbReference type="NCBI Taxonomy" id="2364126"/>
    <lineage>
        <taxon>Eukaryota</taxon>
        <taxon>Sar</taxon>
        <taxon>Alveolata</taxon>
        <taxon>Dinophyceae</taxon>
        <taxon>Prorocentrales</taxon>
        <taxon>Prorocentraceae</taxon>
        <taxon>Prorocentrum</taxon>
    </lineage>
</organism>
<keyword evidence="3" id="KW-1185">Reference proteome</keyword>
<gene>
    <name evidence="2" type="ORF">PCOR1329_LOCUS45330</name>
</gene>
<dbReference type="EMBL" id="CAUYUJ010015449">
    <property type="protein sequence ID" value="CAK0854065.1"/>
    <property type="molecule type" value="Genomic_DNA"/>
</dbReference>
<name>A0ABN9U594_9DINO</name>
<evidence type="ECO:0000313" key="2">
    <source>
        <dbReference type="EMBL" id="CAK0854065.1"/>
    </source>
</evidence>
<feature type="region of interest" description="Disordered" evidence="1">
    <location>
        <begin position="300"/>
        <end position="330"/>
    </location>
</feature>
<proteinExistence type="predicted"/>
<feature type="compositionally biased region" description="Basic and acidic residues" evidence="1">
    <location>
        <begin position="313"/>
        <end position="327"/>
    </location>
</feature>
<feature type="non-terminal residue" evidence="2">
    <location>
        <position position="541"/>
    </location>
</feature>
<evidence type="ECO:0000313" key="3">
    <source>
        <dbReference type="Proteomes" id="UP001189429"/>
    </source>
</evidence>
<feature type="region of interest" description="Disordered" evidence="1">
    <location>
        <begin position="521"/>
        <end position="541"/>
    </location>
</feature>
<accession>A0ABN9U594</accession>
<evidence type="ECO:0000256" key="1">
    <source>
        <dbReference type="SAM" id="MobiDB-lite"/>
    </source>
</evidence>